<sequence>MTQPPAPGGPRTEVLRTLEAVQVLSDSMERMHNTLKGPMEMNPSDVAALRMLVIRERQGQPVTPQDIARHLQISTASATVLVDRLVDAGHARRRPHPRDRRSRVVELTDLARRSFQHHFGARLAAMREVIDARDDEELQLIAEFLTALADSMVAPLPEATTAPPQENS</sequence>
<dbReference type="SUPFAM" id="SSF46785">
    <property type="entry name" value="Winged helix' DNA-binding domain"/>
    <property type="match status" value="1"/>
</dbReference>
<protein>
    <submittedName>
        <fullName evidence="2">DNA-binding MarR family transcriptional regulator</fullName>
    </submittedName>
</protein>
<dbReference type="InterPro" id="IPR000835">
    <property type="entry name" value="HTH_MarR-typ"/>
</dbReference>
<dbReference type="PANTHER" id="PTHR33164:SF106">
    <property type="entry name" value="TRANSCRIPTIONAL REGULATORY PROTEIN"/>
    <property type="match status" value="1"/>
</dbReference>
<comment type="caution">
    <text evidence="2">The sequence shown here is derived from an EMBL/GenBank/DDBJ whole genome shotgun (WGS) entry which is preliminary data.</text>
</comment>
<keyword evidence="2" id="KW-0238">DNA-binding</keyword>
<proteinExistence type="predicted"/>
<dbReference type="Pfam" id="PF12802">
    <property type="entry name" value="MarR_2"/>
    <property type="match status" value="1"/>
</dbReference>
<dbReference type="SMART" id="SM00347">
    <property type="entry name" value="HTH_MARR"/>
    <property type="match status" value="1"/>
</dbReference>
<dbReference type="InterPro" id="IPR036390">
    <property type="entry name" value="WH_DNA-bd_sf"/>
</dbReference>
<dbReference type="PANTHER" id="PTHR33164">
    <property type="entry name" value="TRANSCRIPTIONAL REGULATOR, MARR FAMILY"/>
    <property type="match status" value="1"/>
</dbReference>
<dbReference type="Proteomes" id="UP000535437">
    <property type="component" value="Unassembled WGS sequence"/>
</dbReference>
<dbReference type="AlphaFoldDB" id="A0A7Z0GKP6"/>
<dbReference type="InterPro" id="IPR039422">
    <property type="entry name" value="MarR/SlyA-like"/>
</dbReference>
<dbReference type="PROSITE" id="PS50995">
    <property type="entry name" value="HTH_MARR_2"/>
    <property type="match status" value="1"/>
</dbReference>
<dbReference type="GO" id="GO:0006950">
    <property type="term" value="P:response to stress"/>
    <property type="evidence" value="ECO:0007669"/>
    <property type="project" value="TreeGrafter"/>
</dbReference>
<evidence type="ECO:0000259" key="1">
    <source>
        <dbReference type="PROSITE" id="PS50995"/>
    </source>
</evidence>
<dbReference type="Gene3D" id="1.10.10.10">
    <property type="entry name" value="Winged helix-like DNA-binding domain superfamily/Winged helix DNA-binding domain"/>
    <property type="match status" value="1"/>
</dbReference>
<name>A0A7Z0GKP6_9MICC</name>
<dbReference type="GO" id="GO:0003700">
    <property type="term" value="F:DNA-binding transcription factor activity"/>
    <property type="evidence" value="ECO:0007669"/>
    <property type="project" value="InterPro"/>
</dbReference>
<dbReference type="InterPro" id="IPR036388">
    <property type="entry name" value="WH-like_DNA-bd_sf"/>
</dbReference>
<keyword evidence="3" id="KW-1185">Reference proteome</keyword>
<gene>
    <name evidence="2" type="ORF">HNR09_001200</name>
</gene>
<dbReference type="EMBL" id="JACCFY010000001">
    <property type="protein sequence ID" value="NYJ77789.1"/>
    <property type="molecule type" value="Genomic_DNA"/>
</dbReference>
<organism evidence="2 3">
    <name type="scientific">Nesterenkonia xinjiangensis</name>
    <dbReference type="NCBI Taxonomy" id="225327"/>
    <lineage>
        <taxon>Bacteria</taxon>
        <taxon>Bacillati</taxon>
        <taxon>Actinomycetota</taxon>
        <taxon>Actinomycetes</taxon>
        <taxon>Micrococcales</taxon>
        <taxon>Micrococcaceae</taxon>
        <taxon>Nesterenkonia</taxon>
    </lineage>
</organism>
<dbReference type="GO" id="GO:0003677">
    <property type="term" value="F:DNA binding"/>
    <property type="evidence" value="ECO:0007669"/>
    <property type="project" value="UniProtKB-KW"/>
</dbReference>
<evidence type="ECO:0000313" key="2">
    <source>
        <dbReference type="EMBL" id="NYJ77789.1"/>
    </source>
</evidence>
<feature type="domain" description="HTH marR-type" evidence="1">
    <location>
        <begin position="11"/>
        <end position="150"/>
    </location>
</feature>
<evidence type="ECO:0000313" key="3">
    <source>
        <dbReference type="Proteomes" id="UP000535437"/>
    </source>
</evidence>
<dbReference type="RefSeq" id="WP_179541225.1">
    <property type="nucleotide sequence ID" value="NZ_BAAALL010000002.1"/>
</dbReference>
<reference evidence="2 3" key="1">
    <citation type="submission" date="2020-07" db="EMBL/GenBank/DDBJ databases">
        <title>Sequencing the genomes of 1000 actinobacteria strains.</title>
        <authorList>
            <person name="Klenk H.-P."/>
        </authorList>
    </citation>
    <scope>NUCLEOTIDE SEQUENCE [LARGE SCALE GENOMIC DNA]</scope>
    <source>
        <strain evidence="2 3">DSM 15475</strain>
    </source>
</reference>
<accession>A0A7Z0GKP6</accession>
<dbReference type="PRINTS" id="PR00598">
    <property type="entry name" value="HTHMARR"/>
</dbReference>